<dbReference type="Gene3D" id="2.40.50.100">
    <property type="match status" value="1"/>
</dbReference>
<dbReference type="AlphaFoldDB" id="A0A1I4KUH3"/>
<feature type="domain" description="CusB-like beta-barrel" evidence="5">
    <location>
        <begin position="212"/>
        <end position="285"/>
    </location>
</feature>
<dbReference type="Proteomes" id="UP000199561">
    <property type="component" value="Unassembled WGS sequence"/>
</dbReference>
<dbReference type="EMBL" id="FOUF01000001">
    <property type="protein sequence ID" value="SFL82398.1"/>
    <property type="molecule type" value="Genomic_DNA"/>
</dbReference>
<feature type="domain" description="Multidrug resistance protein MdtA-like barrel-sandwich hybrid" evidence="4">
    <location>
        <begin position="61"/>
        <end position="200"/>
    </location>
</feature>
<keyword evidence="7" id="KW-1185">Reference proteome</keyword>
<dbReference type="PANTHER" id="PTHR30469">
    <property type="entry name" value="MULTIDRUG RESISTANCE PROTEIN MDTA"/>
    <property type="match status" value="1"/>
</dbReference>
<reference evidence="6 7" key="1">
    <citation type="submission" date="2016-10" db="EMBL/GenBank/DDBJ databases">
        <authorList>
            <person name="de Groot N.N."/>
        </authorList>
    </citation>
    <scope>NUCLEOTIDE SEQUENCE [LARGE SCALE GENOMIC DNA]</scope>
    <source>
        <strain evidence="6 7">Nm146</strain>
    </source>
</reference>
<evidence type="ECO:0000259" key="5">
    <source>
        <dbReference type="Pfam" id="PF25954"/>
    </source>
</evidence>
<keyword evidence="2" id="KW-0175">Coiled coil</keyword>
<feature type="domain" description="Multidrug resistance protein MdtA-like alpha-helical hairpin" evidence="3">
    <location>
        <begin position="101"/>
        <end position="170"/>
    </location>
</feature>
<dbReference type="NCBIfam" id="TIGR01730">
    <property type="entry name" value="RND_mfp"/>
    <property type="match status" value="1"/>
</dbReference>
<evidence type="ECO:0000259" key="3">
    <source>
        <dbReference type="Pfam" id="PF25876"/>
    </source>
</evidence>
<comment type="similarity">
    <text evidence="1">Belongs to the membrane fusion protein (MFP) (TC 8.A.1) family.</text>
</comment>
<name>A0A1I4KUH3_9PROT</name>
<dbReference type="GO" id="GO:1990281">
    <property type="term" value="C:efflux pump complex"/>
    <property type="evidence" value="ECO:0007669"/>
    <property type="project" value="TreeGrafter"/>
</dbReference>
<organism evidence="6 7">
    <name type="scientific">Nitrosomonas nitrosa</name>
    <dbReference type="NCBI Taxonomy" id="52442"/>
    <lineage>
        <taxon>Bacteria</taxon>
        <taxon>Pseudomonadati</taxon>
        <taxon>Pseudomonadota</taxon>
        <taxon>Betaproteobacteria</taxon>
        <taxon>Nitrosomonadales</taxon>
        <taxon>Nitrosomonadaceae</taxon>
        <taxon>Nitrosomonas</taxon>
    </lineage>
</organism>
<dbReference type="InterPro" id="IPR058625">
    <property type="entry name" value="MdtA-like_BSH"/>
</dbReference>
<dbReference type="RefSeq" id="WP_090665573.1">
    <property type="nucleotide sequence ID" value="NZ_FOUF01000001.1"/>
</dbReference>
<dbReference type="InterPro" id="IPR006143">
    <property type="entry name" value="RND_pump_MFP"/>
</dbReference>
<evidence type="ECO:0000313" key="7">
    <source>
        <dbReference type="Proteomes" id="UP000199561"/>
    </source>
</evidence>
<feature type="coiled-coil region" evidence="2">
    <location>
        <begin position="101"/>
        <end position="168"/>
    </location>
</feature>
<dbReference type="InterPro" id="IPR058792">
    <property type="entry name" value="Beta-barrel_RND_2"/>
</dbReference>
<dbReference type="Pfam" id="PF25876">
    <property type="entry name" value="HH_MFP_RND"/>
    <property type="match status" value="1"/>
</dbReference>
<evidence type="ECO:0000256" key="2">
    <source>
        <dbReference type="SAM" id="Coils"/>
    </source>
</evidence>
<gene>
    <name evidence="6" type="ORF">SAMN05421880_10147</name>
</gene>
<protein>
    <submittedName>
        <fullName evidence="6">HlyD family secretion protein</fullName>
    </submittedName>
</protein>
<dbReference type="InterPro" id="IPR058624">
    <property type="entry name" value="MdtA-like_HH"/>
</dbReference>
<dbReference type="STRING" id="52442.SAMN05421880_10147"/>
<dbReference type="Gene3D" id="2.40.30.170">
    <property type="match status" value="1"/>
</dbReference>
<accession>A0A1I4KUH3</accession>
<dbReference type="Gene3D" id="1.10.287.470">
    <property type="entry name" value="Helix hairpin bin"/>
    <property type="match status" value="1"/>
</dbReference>
<dbReference type="SUPFAM" id="SSF111369">
    <property type="entry name" value="HlyD-like secretion proteins"/>
    <property type="match status" value="1"/>
</dbReference>
<evidence type="ECO:0000259" key="4">
    <source>
        <dbReference type="Pfam" id="PF25917"/>
    </source>
</evidence>
<evidence type="ECO:0000313" key="6">
    <source>
        <dbReference type="EMBL" id="SFL82398.1"/>
    </source>
</evidence>
<dbReference type="Pfam" id="PF25954">
    <property type="entry name" value="Beta-barrel_RND_2"/>
    <property type="match status" value="1"/>
</dbReference>
<dbReference type="PANTHER" id="PTHR30469:SF33">
    <property type="entry name" value="SLR1207 PROTEIN"/>
    <property type="match status" value="1"/>
</dbReference>
<dbReference type="Pfam" id="PF25917">
    <property type="entry name" value="BSH_RND"/>
    <property type="match status" value="1"/>
</dbReference>
<evidence type="ECO:0000256" key="1">
    <source>
        <dbReference type="ARBA" id="ARBA00009477"/>
    </source>
</evidence>
<proteinExistence type="inferred from homology"/>
<dbReference type="GO" id="GO:0015562">
    <property type="term" value="F:efflux transmembrane transporter activity"/>
    <property type="evidence" value="ECO:0007669"/>
    <property type="project" value="TreeGrafter"/>
</dbReference>
<sequence length="382" mass="42276">MRLQHKNKLIFLLIILLASAVYGYTNNKSESNKENYRTKAVDRGDIVQIISANGTLTPLELVNVGTQVSGTVSKIYVDFNDQVEISQILAELDPALLKAQLHQSEANFKSAQATLKNAISKAHRGQRLLQKGFISDEALDEIEQQLDIARAQVAISQANVERDRANLNYSVIRSPISGVVVARDVNVGQTVAASFQTPILFQIARDLRQMQINISVAEADIGQIHTNQEIIFTVDAFQDQEFTAYVKQIRLNPTIQENVVTYNVVATVINDHGILLPGMTANVRFIVEQKTAVIRVPNAALRYKPSNDLLSMPINKQAHQSPLYRLENKVPVPINVVTGITDGNFTEVISGNLKEGDLLIIGDNAAQKQSQGSASNFRFRMF</sequence>